<organism evidence="1">
    <name type="scientific">Paenibacillus ihbetae</name>
    <dbReference type="NCBI Taxonomy" id="1870820"/>
    <lineage>
        <taxon>Bacteria</taxon>
        <taxon>Bacillati</taxon>
        <taxon>Bacillota</taxon>
        <taxon>Bacilli</taxon>
        <taxon>Bacillales</taxon>
        <taxon>Paenibacillaceae</taxon>
        <taxon>Paenibacillus</taxon>
    </lineage>
</organism>
<name>A0A1B2DY88_9BACL</name>
<dbReference type="InterPro" id="IPR045990">
    <property type="entry name" value="DUF5946"/>
</dbReference>
<proteinExistence type="predicted"/>
<protein>
    <submittedName>
        <fullName evidence="1">Uncharacterized protein</fullName>
    </submittedName>
</protein>
<dbReference type="Pfam" id="PF19371">
    <property type="entry name" value="DUF5946"/>
    <property type="match status" value="1"/>
</dbReference>
<evidence type="ECO:0000313" key="1">
    <source>
        <dbReference type="EMBL" id="ANY72706.1"/>
    </source>
</evidence>
<dbReference type="KEGG" id="pib:BBD41_08940"/>
<reference evidence="1" key="1">
    <citation type="submission" date="2016-08" db="EMBL/GenBank/DDBJ databases">
        <title>Complete Genome Seqeunce of Paenibacillus sp. nov. IHBB 9852 from high altitute lake of Indian trans-Himalayas.</title>
        <authorList>
            <person name="Kiran S."/>
            <person name="Swarnkar M.K."/>
            <person name="Rana A."/>
            <person name="Tewari R."/>
            <person name="Gulati A."/>
        </authorList>
    </citation>
    <scope>NUCLEOTIDE SEQUENCE [LARGE SCALE GENOMIC DNA]</scope>
    <source>
        <strain evidence="1">IHBB 9852</strain>
    </source>
</reference>
<sequence length="147" mass="17293">MVDHTTIMRNGRCMECGAQELDQYSCYEQFGFPLAWEQQNPELYALHFWLVSCYMIQHPSNYTDAGYDQLVDLFRVAYDHDWDAATILRENRERIQTVGKIANPIPSNERSRIPRSWTRTINDVYIGGEAMAIDNIKKWRDAIRNEL</sequence>
<dbReference type="EMBL" id="CP016809">
    <property type="protein sequence ID" value="ANY72706.1"/>
    <property type="molecule type" value="Genomic_DNA"/>
</dbReference>
<gene>
    <name evidence="1" type="ORF">BBD41_08940</name>
</gene>
<accession>A0A1B2DY88</accession>
<dbReference type="AlphaFoldDB" id="A0A1B2DY88"/>